<comment type="caution">
    <text evidence="2">The sequence shown here is derived from an EMBL/GenBank/DDBJ whole genome shotgun (WGS) entry which is preliminary data.</text>
</comment>
<name>A0ABU6TA57_9FABA</name>
<protein>
    <submittedName>
        <fullName evidence="2">Uncharacterized protein</fullName>
    </submittedName>
</protein>
<feature type="region of interest" description="Disordered" evidence="1">
    <location>
        <begin position="74"/>
        <end position="101"/>
    </location>
</feature>
<gene>
    <name evidence="2" type="ORF">PIB30_026713</name>
</gene>
<evidence type="ECO:0000313" key="2">
    <source>
        <dbReference type="EMBL" id="MED6145597.1"/>
    </source>
</evidence>
<dbReference type="EMBL" id="JASCZI010090722">
    <property type="protein sequence ID" value="MED6145597.1"/>
    <property type="molecule type" value="Genomic_DNA"/>
</dbReference>
<sequence length="101" mass="11459">MELSLVFEDSGTTCYTKDIKNECICNVLMERLESQRIQKGMYSQLEMVVNMMSQSFQLARSKDSEKENTLDAITLRSGTQYKGPTPPVQSTEPPTQDLRTS</sequence>
<evidence type="ECO:0000313" key="3">
    <source>
        <dbReference type="Proteomes" id="UP001341840"/>
    </source>
</evidence>
<dbReference type="Proteomes" id="UP001341840">
    <property type="component" value="Unassembled WGS sequence"/>
</dbReference>
<reference evidence="2 3" key="1">
    <citation type="journal article" date="2023" name="Plants (Basel)">
        <title>Bridging the Gap: Combining Genomics and Transcriptomics Approaches to Understand Stylosanthes scabra, an Orphan Legume from the Brazilian Caatinga.</title>
        <authorList>
            <person name="Ferreira-Neto J.R.C."/>
            <person name="da Silva M.D."/>
            <person name="Binneck E."/>
            <person name="de Melo N.F."/>
            <person name="da Silva R.H."/>
            <person name="de Melo A.L.T.M."/>
            <person name="Pandolfi V."/>
            <person name="Bustamante F.O."/>
            <person name="Brasileiro-Vidal A.C."/>
            <person name="Benko-Iseppon A.M."/>
        </authorList>
    </citation>
    <scope>NUCLEOTIDE SEQUENCE [LARGE SCALE GENOMIC DNA]</scope>
    <source>
        <tissue evidence="2">Leaves</tissue>
    </source>
</reference>
<proteinExistence type="predicted"/>
<organism evidence="2 3">
    <name type="scientific">Stylosanthes scabra</name>
    <dbReference type="NCBI Taxonomy" id="79078"/>
    <lineage>
        <taxon>Eukaryota</taxon>
        <taxon>Viridiplantae</taxon>
        <taxon>Streptophyta</taxon>
        <taxon>Embryophyta</taxon>
        <taxon>Tracheophyta</taxon>
        <taxon>Spermatophyta</taxon>
        <taxon>Magnoliopsida</taxon>
        <taxon>eudicotyledons</taxon>
        <taxon>Gunneridae</taxon>
        <taxon>Pentapetalae</taxon>
        <taxon>rosids</taxon>
        <taxon>fabids</taxon>
        <taxon>Fabales</taxon>
        <taxon>Fabaceae</taxon>
        <taxon>Papilionoideae</taxon>
        <taxon>50 kb inversion clade</taxon>
        <taxon>dalbergioids sensu lato</taxon>
        <taxon>Dalbergieae</taxon>
        <taxon>Pterocarpus clade</taxon>
        <taxon>Stylosanthes</taxon>
    </lineage>
</organism>
<evidence type="ECO:0000256" key="1">
    <source>
        <dbReference type="SAM" id="MobiDB-lite"/>
    </source>
</evidence>
<feature type="compositionally biased region" description="Polar residues" evidence="1">
    <location>
        <begin position="76"/>
        <end position="101"/>
    </location>
</feature>
<accession>A0ABU6TA57</accession>
<keyword evidence="3" id="KW-1185">Reference proteome</keyword>